<sequence length="174" mass="19974">MEKKPKVWIEWTTTEIRILKEIWACNEPMKTKMHLLPRHSLRATLFKGQSLGLPARHNVKSEYSPAFAILKHALETSSDHAKSLAERTGVSYRRVGEFLKVMHDDNRIHITGWRKTELNGPPFPIYAWGEGDDVRKPQPAAMRNRLKHKSPAKCANNPFGQLVAYARETHREAA</sequence>
<keyword evidence="2" id="KW-1185">Reference proteome</keyword>
<evidence type="ECO:0000313" key="1">
    <source>
        <dbReference type="EMBL" id="KAA1012999.1"/>
    </source>
</evidence>
<evidence type="ECO:0000313" key="2">
    <source>
        <dbReference type="Proteomes" id="UP000325273"/>
    </source>
</evidence>
<gene>
    <name evidence="1" type="ORF">FVF58_09415</name>
</gene>
<comment type="caution">
    <text evidence="1">The sequence shown here is derived from an EMBL/GenBank/DDBJ whole genome shotgun (WGS) entry which is preliminary data.</text>
</comment>
<dbReference type="EMBL" id="VTUZ01000005">
    <property type="protein sequence ID" value="KAA1012999.1"/>
    <property type="molecule type" value="Genomic_DNA"/>
</dbReference>
<organism evidence="1 2">
    <name type="scientific">Paraburkholderia panacisoli</name>
    <dbReference type="NCBI Taxonomy" id="2603818"/>
    <lineage>
        <taxon>Bacteria</taxon>
        <taxon>Pseudomonadati</taxon>
        <taxon>Pseudomonadota</taxon>
        <taxon>Betaproteobacteria</taxon>
        <taxon>Burkholderiales</taxon>
        <taxon>Burkholderiaceae</taxon>
        <taxon>Paraburkholderia</taxon>
    </lineage>
</organism>
<dbReference type="RefSeq" id="WP_149669629.1">
    <property type="nucleotide sequence ID" value="NZ_VTUZ01000005.1"/>
</dbReference>
<protein>
    <submittedName>
        <fullName evidence="1">Uncharacterized protein</fullName>
    </submittedName>
</protein>
<dbReference type="Proteomes" id="UP000325273">
    <property type="component" value="Unassembled WGS sequence"/>
</dbReference>
<accession>A0A5B0HCH9</accession>
<reference evidence="1 2" key="1">
    <citation type="submission" date="2019-08" db="EMBL/GenBank/DDBJ databases">
        <title>Paraburkholderia sp. DCY113.</title>
        <authorList>
            <person name="Kang J."/>
        </authorList>
    </citation>
    <scope>NUCLEOTIDE SEQUENCE [LARGE SCALE GENOMIC DNA]</scope>
    <source>
        <strain evidence="1 2">DCY113</strain>
    </source>
</reference>
<proteinExistence type="predicted"/>
<dbReference type="AlphaFoldDB" id="A0A5B0HCH9"/>
<name>A0A5B0HCH9_9BURK</name>